<organism evidence="8">
    <name type="scientific">Veillonella ratti</name>
    <dbReference type="NCBI Taxonomy" id="103892"/>
    <lineage>
        <taxon>Bacteria</taxon>
        <taxon>Bacillati</taxon>
        <taxon>Bacillota</taxon>
        <taxon>Negativicutes</taxon>
        <taxon>Veillonellales</taxon>
        <taxon>Veillonellaceae</taxon>
        <taxon>Veillonella</taxon>
    </lineage>
</organism>
<evidence type="ECO:0008006" key="9">
    <source>
        <dbReference type="Google" id="ProtNLM"/>
    </source>
</evidence>
<feature type="coiled-coil region" evidence="6">
    <location>
        <begin position="139"/>
        <end position="166"/>
    </location>
</feature>
<comment type="similarity">
    <text evidence="2">Belongs to the UPF0014 family.</text>
</comment>
<evidence type="ECO:0000256" key="7">
    <source>
        <dbReference type="SAM" id="Phobius"/>
    </source>
</evidence>
<protein>
    <recommendedName>
        <fullName evidence="9">Iron export permease protein FetB</fullName>
    </recommendedName>
</protein>
<feature type="transmembrane region" description="Helical" evidence="7">
    <location>
        <begin position="126"/>
        <end position="146"/>
    </location>
</feature>
<keyword evidence="5 7" id="KW-0472">Membrane</keyword>
<dbReference type="PANTHER" id="PTHR30028:SF0">
    <property type="entry name" value="PROTEIN ALUMINUM SENSITIVE 3"/>
    <property type="match status" value="1"/>
</dbReference>
<evidence type="ECO:0000256" key="1">
    <source>
        <dbReference type="ARBA" id="ARBA00004141"/>
    </source>
</evidence>
<comment type="subcellular location">
    <subcellularLocation>
        <location evidence="1">Membrane</location>
        <topology evidence="1">Multi-pass membrane protein</topology>
    </subcellularLocation>
</comment>
<keyword evidence="6" id="KW-0175">Coiled coil</keyword>
<feature type="transmembrane region" description="Helical" evidence="7">
    <location>
        <begin position="12"/>
        <end position="29"/>
    </location>
</feature>
<dbReference type="AlphaFoldDB" id="A0A6N2YPW7"/>
<dbReference type="RefSeq" id="WP_021841759.1">
    <property type="nucleotide sequence ID" value="NZ_CACRUX010000005.1"/>
</dbReference>
<accession>A0A6N2YPW7</accession>
<keyword evidence="4 7" id="KW-1133">Transmembrane helix</keyword>
<reference evidence="8" key="1">
    <citation type="submission" date="2019-11" db="EMBL/GenBank/DDBJ databases">
        <authorList>
            <person name="Feng L."/>
        </authorList>
    </citation>
    <scope>NUCLEOTIDE SEQUENCE</scope>
    <source>
        <strain evidence="8">VrattiLFYP33</strain>
    </source>
</reference>
<feature type="transmembrane region" description="Helical" evidence="7">
    <location>
        <begin position="95"/>
        <end position="114"/>
    </location>
</feature>
<feature type="transmembrane region" description="Helical" evidence="7">
    <location>
        <begin position="65"/>
        <end position="83"/>
    </location>
</feature>
<sequence>MTEAISMQLGGFLSIYLLLLVIAGIFTYCKIPQTKFLLLGTLQMTVQLIIAGYVLLYIFQNPSPIFVLTYLSLMVGFAVTRTLRKNPWLNRKFKWITALSVIGTCISITSFMLLVVIRKDILTPQYVIPISGMLVSATMNGATLALKSFKENLDSHKQQIEVLLNIGTPPAKILHPFVIQSLETAFLPTMNSMVGMGIIALPGMMTGQILAGAMPNEAVLYQITIMVANCTTVCLSSFCLLYFGARTLWNDRYQL</sequence>
<dbReference type="Pfam" id="PF03649">
    <property type="entry name" value="UPF0014"/>
    <property type="match status" value="1"/>
</dbReference>
<name>A0A6N2YPW7_9FIRM</name>
<evidence type="ECO:0000256" key="6">
    <source>
        <dbReference type="SAM" id="Coils"/>
    </source>
</evidence>
<proteinExistence type="inferred from homology"/>
<evidence type="ECO:0000256" key="3">
    <source>
        <dbReference type="ARBA" id="ARBA00022692"/>
    </source>
</evidence>
<evidence type="ECO:0000313" key="8">
    <source>
        <dbReference type="EMBL" id="VYT68944.1"/>
    </source>
</evidence>
<dbReference type="PANTHER" id="PTHR30028">
    <property type="entry name" value="UPF0014 INNER MEMBRANE PROTEIN YBBM-RELATED"/>
    <property type="match status" value="1"/>
</dbReference>
<keyword evidence="3 7" id="KW-0812">Transmembrane</keyword>
<gene>
    <name evidence="8" type="ORF">VRLFYP33_02449</name>
</gene>
<dbReference type="InterPro" id="IPR005226">
    <property type="entry name" value="UPF0014_fam"/>
</dbReference>
<dbReference type="EMBL" id="CACRUX010000005">
    <property type="protein sequence ID" value="VYT68944.1"/>
    <property type="molecule type" value="Genomic_DNA"/>
</dbReference>
<evidence type="ECO:0000256" key="4">
    <source>
        <dbReference type="ARBA" id="ARBA00022989"/>
    </source>
</evidence>
<evidence type="ECO:0000256" key="5">
    <source>
        <dbReference type="ARBA" id="ARBA00023136"/>
    </source>
</evidence>
<feature type="transmembrane region" description="Helical" evidence="7">
    <location>
        <begin position="36"/>
        <end position="59"/>
    </location>
</feature>
<feature type="transmembrane region" description="Helical" evidence="7">
    <location>
        <begin position="193"/>
        <end position="213"/>
    </location>
</feature>
<feature type="transmembrane region" description="Helical" evidence="7">
    <location>
        <begin position="219"/>
        <end position="243"/>
    </location>
</feature>
<evidence type="ECO:0000256" key="2">
    <source>
        <dbReference type="ARBA" id="ARBA00005268"/>
    </source>
</evidence>
<dbReference type="GO" id="GO:0005886">
    <property type="term" value="C:plasma membrane"/>
    <property type="evidence" value="ECO:0007669"/>
    <property type="project" value="TreeGrafter"/>
</dbReference>